<reference evidence="2 3" key="1">
    <citation type="journal article" date="2018" name="MBio">
        <title>Comparative Genomics Reveals the Core Gene Toolbox for the Fungus-Insect Symbiosis.</title>
        <authorList>
            <person name="Wang Y."/>
            <person name="Stata M."/>
            <person name="Wang W."/>
            <person name="Stajich J.E."/>
            <person name="White M.M."/>
            <person name="Moncalvo J.M."/>
        </authorList>
    </citation>
    <scope>NUCLEOTIDE SEQUENCE [LARGE SCALE GENOMIC DNA]</scope>
    <source>
        <strain evidence="2 3">SWE-8-4</strain>
    </source>
</reference>
<dbReference type="Proteomes" id="UP000245383">
    <property type="component" value="Unassembled WGS sequence"/>
</dbReference>
<keyword evidence="3" id="KW-1185">Reference proteome</keyword>
<feature type="compositionally biased region" description="Basic and acidic residues" evidence="1">
    <location>
        <begin position="136"/>
        <end position="150"/>
    </location>
</feature>
<dbReference type="PANTHER" id="PTHR33066">
    <property type="entry name" value="INTEGRASE_SAM-LIKE_N DOMAIN-CONTAINING PROTEIN"/>
    <property type="match status" value="1"/>
</dbReference>
<accession>A0A2T9YII6</accession>
<sequence length="341" mass="38845">MNYNPPPINDNVSSAVKKMDSAMYGIQKQHTSLPVGGRLSMFRAAWSKLADNQWIRNIVEKGLKIPFKPHNTPKVNATPKPIQEKNYIGSKRDSDNGSGNSSLKESHRRSKNKNSKVLQSTICNIKENRGAQTSPRPEETQLSRRREKLQDGVTTKNMPDHTKKGLHDVFGLRRCIYAYSDTSNMQKVSKLYLEWESIPIQSSSIWAVIKFTYVHQILKPVIERSANYGKNQEDMLGKHAYNSYKTFRTRIQNQSEKISDYSSTDNYTSGNDYKHKRYDAQGTSIQGKRLTQKSFKTNKDKADNSTKSGKLYRKGTGYVNSTATGTIDVETSPRIEKQFSR</sequence>
<gene>
    <name evidence="2" type="ORF">BB561_004014</name>
</gene>
<dbReference type="PANTHER" id="PTHR33066:SF2">
    <property type="entry name" value="FILAGGRIN-2-LIKE"/>
    <property type="match status" value="1"/>
</dbReference>
<comment type="caution">
    <text evidence="2">The sequence shown here is derived from an EMBL/GenBank/DDBJ whole genome shotgun (WGS) entry which is preliminary data.</text>
</comment>
<feature type="region of interest" description="Disordered" evidence="1">
    <location>
        <begin position="272"/>
        <end position="311"/>
    </location>
</feature>
<evidence type="ECO:0000313" key="3">
    <source>
        <dbReference type="Proteomes" id="UP000245383"/>
    </source>
</evidence>
<dbReference type="EMBL" id="MBFR01000173">
    <property type="protein sequence ID" value="PVU92130.1"/>
    <property type="molecule type" value="Genomic_DNA"/>
</dbReference>
<dbReference type="STRING" id="133385.A0A2T9YII6"/>
<organism evidence="2 3">
    <name type="scientific">Smittium simulii</name>
    <dbReference type="NCBI Taxonomy" id="133385"/>
    <lineage>
        <taxon>Eukaryota</taxon>
        <taxon>Fungi</taxon>
        <taxon>Fungi incertae sedis</taxon>
        <taxon>Zoopagomycota</taxon>
        <taxon>Kickxellomycotina</taxon>
        <taxon>Harpellomycetes</taxon>
        <taxon>Harpellales</taxon>
        <taxon>Legeriomycetaceae</taxon>
        <taxon>Smittium</taxon>
    </lineage>
</organism>
<proteinExistence type="predicted"/>
<evidence type="ECO:0000313" key="2">
    <source>
        <dbReference type="EMBL" id="PVU92130.1"/>
    </source>
</evidence>
<dbReference type="OrthoDB" id="2286148at2759"/>
<feature type="region of interest" description="Disordered" evidence="1">
    <location>
        <begin position="66"/>
        <end position="160"/>
    </location>
</feature>
<protein>
    <submittedName>
        <fullName evidence="2">Uncharacterized protein</fullName>
    </submittedName>
</protein>
<dbReference type="AlphaFoldDB" id="A0A2T9YII6"/>
<name>A0A2T9YII6_9FUNG</name>
<evidence type="ECO:0000256" key="1">
    <source>
        <dbReference type="SAM" id="MobiDB-lite"/>
    </source>
</evidence>